<keyword evidence="10" id="KW-0234">DNA repair</keyword>
<keyword evidence="3 12" id="KW-0547">Nucleotide-binding</keyword>
<keyword evidence="5 12" id="KW-0378">Hydrolase</keyword>
<dbReference type="SUPFAM" id="SSF52540">
    <property type="entry name" value="P-loop containing nucleoside triphosphate hydrolases"/>
    <property type="match status" value="1"/>
</dbReference>
<dbReference type="GO" id="GO:0005524">
    <property type="term" value="F:ATP binding"/>
    <property type="evidence" value="ECO:0007669"/>
    <property type="project" value="UniProtKB-KW"/>
</dbReference>
<keyword evidence="15" id="KW-1185">Reference proteome</keyword>
<dbReference type="InterPro" id="IPR010339">
    <property type="entry name" value="TIP49_P-loop"/>
</dbReference>
<organism evidence="14 15">
    <name type="scientific">Teladorsagia circumcincta</name>
    <name type="common">Brown stomach worm</name>
    <name type="synonym">Ostertagia circumcincta</name>
    <dbReference type="NCBI Taxonomy" id="45464"/>
    <lineage>
        <taxon>Eukaryota</taxon>
        <taxon>Metazoa</taxon>
        <taxon>Ecdysozoa</taxon>
        <taxon>Nematoda</taxon>
        <taxon>Chromadorea</taxon>
        <taxon>Rhabditida</taxon>
        <taxon>Rhabditina</taxon>
        <taxon>Rhabditomorpha</taxon>
        <taxon>Strongyloidea</taxon>
        <taxon>Trichostrongylidae</taxon>
        <taxon>Teladorsagia</taxon>
    </lineage>
</organism>
<proteinExistence type="inferred from homology"/>
<sequence>MALVGDVELRSVVRVERIGAHSHIRGLGVGPNLDPQDTSDGMVGQIQARKAAAIVVKMVQSGNIAGRGVLIYGQRGTGKTAIAMGIAKALGKDTPFVSMSASEIFSVDMSKSEALTQSFRKAIGVRIKEETEVLEGEVVSIEMDRPATGVGPKVGKLSLKTTDMETIYDLGSKMVDQCIKERICAGDVIQIDKSSGRVSRIGRSATRSHDYDAMGPQTKFVPCPKGEIQTTRETVHTVCLHDIDVINSRSQGFLALFTGDTGEIKSEVRDQINKKVAEWREEGKAAIQPGVLFIDEAHLLDLECFSFLNRAMESDLSPLLIMATNKCVNNYIVVVIISQIIYQSVSNLSRERGVVRGTDVVANYCLPPDIVDRLIGIPTKPYTPDEIGRILSLRADEEGVRMEASALTLLKMLVAETSMRYAMQIIALADCLRERKKKQMVSKEEVGEAYKMFYDTKRSEQYLKQNSSKFLM</sequence>
<keyword evidence="8 12" id="KW-0805">Transcription regulation</keyword>
<dbReference type="Gene3D" id="2.40.50.360">
    <property type="entry name" value="RuvB-like helicase, domain II"/>
    <property type="match status" value="1"/>
</dbReference>
<dbReference type="FunFam" id="3.40.50.300:FF:002221">
    <property type="entry name" value="RuvB-like 2"/>
    <property type="match status" value="1"/>
</dbReference>
<evidence type="ECO:0000256" key="5">
    <source>
        <dbReference type="ARBA" id="ARBA00022801"/>
    </source>
</evidence>
<gene>
    <name evidence="14" type="ORF">TELCIR_03648</name>
</gene>
<comment type="similarity">
    <text evidence="2 12">Belongs to the RuvB family.</text>
</comment>
<evidence type="ECO:0000256" key="12">
    <source>
        <dbReference type="RuleBase" id="RU363048"/>
    </source>
</evidence>
<evidence type="ECO:0000256" key="11">
    <source>
        <dbReference type="ARBA" id="ARBA00023242"/>
    </source>
</evidence>
<dbReference type="PANTHER" id="PTHR11093">
    <property type="entry name" value="RUVB-RELATED REPTIN AND PONTIN"/>
    <property type="match status" value="1"/>
</dbReference>
<evidence type="ECO:0000256" key="2">
    <source>
        <dbReference type="ARBA" id="ARBA00007519"/>
    </source>
</evidence>
<keyword evidence="11 12" id="KW-0539">Nucleus</keyword>
<evidence type="ECO:0000313" key="15">
    <source>
        <dbReference type="Proteomes" id="UP000230423"/>
    </source>
</evidence>
<name>A0A2G9UVR9_TELCI</name>
<evidence type="ECO:0000256" key="7">
    <source>
        <dbReference type="ARBA" id="ARBA00022840"/>
    </source>
</evidence>
<dbReference type="GO" id="GO:0006281">
    <property type="term" value="P:DNA repair"/>
    <property type="evidence" value="ECO:0007669"/>
    <property type="project" value="UniProtKB-KW"/>
</dbReference>
<dbReference type="InterPro" id="IPR041048">
    <property type="entry name" value="RuvB-like_C"/>
</dbReference>
<comment type="catalytic activity">
    <reaction evidence="12">
        <text>ATP + H2O = ADP + phosphate + H(+)</text>
        <dbReference type="Rhea" id="RHEA:13065"/>
        <dbReference type="ChEBI" id="CHEBI:15377"/>
        <dbReference type="ChEBI" id="CHEBI:15378"/>
        <dbReference type="ChEBI" id="CHEBI:30616"/>
        <dbReference type="ChEBI" id="CHEBI:43474"/>
        <dbReference type="ChEBI" id="CHEBI:456216"/>
        <dbReference type="EC" id="3.6.4.12"/>
    </reaction>
</comment>
<evidence type="ECO:0000256" key="8">
    <source>
        <dbReference type="ARBA" id="ARBA00023015"/>
    </source>
</evidence>
<feature type="domain" description="AAA+ ATPase" evidence="13">
    <location>
        <begin position="65"/>
        <end position="347"/>
    </location>
</feature>
<dbReference type="InterPro" id="IPR027417">
    <property type="entry name" value="P-loop_NTPase"/>
</dbReference>
<dbReference type="GO" id="GO:0016887">
    <property type="term" value="F:ATP hydrolysis activity"/>
    <property type="evidence" value="ECO:0007669"/>
    <property type="project" value="RHEA"/>
</dbReference>
<evidence type="ECO:0000256" key="9">
    <source>
        <dbReference type="ARBA" id="ARBA00023163"/>
    </source>
</evidence>
<evidence type="ECO:0000256" key="1">
    <source>
        <dbReference type="ARBA" id="ARBA00004123"/>
    </source>
</evidence>
<evidence type="ECO:0000256" key="10">
    <source>
        <dbReference type="ARBA" id="ARBA00023204"/>
    </source>
</evidence>
<reference evidence="14 15" key="1">
    <citation type="submission" date="2015-09" db="EMBL/GenBank/DDBJ databases">
        <title>Draft genome of the parasitic nematode Teladorsagia circumcincta isolate WARC Sus (inbred).</title>
        <authorList>
            <person name="Mitreva M."/>
        </authorList>
    </citation>
    <scope>NUCLEOTIDE SEQUENCE [LARGE SCALE GENOMIC DNA]</scope>
    <source>
        <strain evidence="14 15">S</strain>
    </source>
</reference>
<evidence type="ECO:0000313" key="14">
    <source>
        <dbReference type="EMBL" id="PIO74349.1"/>
    </source>
</evidence>
<dbReference type="InterPro" id="IPR042487">
    <property type="entry name" value="RuvBL1/2_DNA/RNA_bd_dom"/>
</dbReference>
<keyword evidence="6 12" id="KW-0347">Helicase</keyword>
<dbReference type="GO" id="GO:0005634">
    <property type="term" value="C:nucleus"/>
    <property type="evidence" value="ECO:0007669"/>
    <property type="project" value="UniProtKB-SubCell"/>
</dbReference>
<dbReference type="FunFam" id="2.40.50.360:FF:000002">
    <property type="entry name" value="RuvB-like helicase"/>
    <property type="match status" value="1"/>
</dbReference>
<comment type="subcellular location">
    <subcellularLocation>
        <location evidence="1">Nucleus</location>
    </subcellularLocation>
</comment>
<dbReference type="InterPro" id="IPR003593">
    <property type="entry name" value="AAA+_ATPase"/>
</dbReference>
<dbReference type="Gene3D" id="1.10.8.60">
    <property type="match status" value="1"/>
</dbReference>
<dbReference type="Pfam" id="PF06068">
    <property type="entry name" value="TIP49"/>
    <property type="match status" value="1"/>
</dbReference>
<dbReference type="CDD" id="cd00009">
    <property type="entry name" value="AAA"/>
    <property type="match status" value="1"/>
</dbReference>
<keyword evidence="4" id="KW-0227">DNA damage</keyword>
<evidence type="ECO:0000256" key="4">
    <source>
        <dbReference type="ARBA" id="ARBA00022763"/>
    </source>
</evidence>
<protein>
    <recommendedName>
        <fullName evidence="12">RuvB-like helicase</fullName>
        <ecNumber evidence="12">3.6.4.12</ecNumber>
    </recommendedName>
</protein>
<dbReference type="Proteomes" id="UP000230423">
    <property type="component" value="Unassembled WGS sequence"/>
</dbReference>
<keyword evidence="9 12" id="KW-0804">Transcription</keyword>
<dbReference type="InterPro" id="IPR027238">
    <property type="entry name" value="RuvB-like"/>
</dbReference>
<evidence type="ECO:0000256" key="3">
    <source>
        <dbReference type="ARBA" id="ARBA00022741"/>
    </source>
</evidence>
<dbReference type="EC" id="3.6.4.12" evidence="12"/>
<dbReference type="AlphaFoldDB" id="A0A2G9UVR9"/>
<dbReference type="EMBL" id="KZ345296">
    <property type="protein sequence ID" value="PIO74349.1"/>
    <property type="molecule type" value="Genomic_DNA"/>
</dbReference>
<keyword evidence="7 12" id="KW-0067">ATP-binding</keyword>
<dbReference type="Pfam" id="PF17856">
    <property type="entry name" value="TIP49_C"/>
    <property type="match status" value="1"/>
</dbReference>
<dbReference type="GO" id="GO:0003678">
    <property type="term" value="F:DNA helicase activity"/>
    <property type="evidence" value="ECO:0007669"/>
    <property type="project" value="UniProtKB-EC"/>
</dbReference>
<dbReference type="Gene3D" id="3.40.50.300">
    <property type="entry name" value="P-loop containing nucleotide triphosphate hydrolases"/>
    <property type="match status" value="1"/>
</dbReference>
<evidence type="ECO:0000259" key="13">
    <source>
        <dbReference type="SMART" id="SM00382"/>
    </source>
</evidence>
<dbReference type="SMART" id="SM00382">
    <property type="entry name" value="AAA"/>
    <property type="match status" value="1"/>
</dbReference>
<evidence type="ECO:0000256" key="6">
    <source>
        <dbReference type="ARBA" id="ARBA00022806"/>
    </source>
</evidence>
<accession>A0A2G9UVR9</accession>
<dbReference type="OrthoDB" id="10060499at2759"/>